<dbReference type="RefSeq" id="WP_354661949.1">
    <property type="nucleotide sequence ID" value="NZ_JBEXAC010000002.1"/>
</dbReference>
<evidence type="ECO:0000313" key="1">
    <source>
        <dbReference type="EMBL" id="MET6999383.1"/>
    </source>
</evidence>
<evidence type="ECO:0000313" key="2">
    <source>
        <dbReference type="Proteomes" id="UP001549749"/>
    </source>
</evidence>
<comment type="caution">
    <text evidence="1">The sequence shown here is derived from an EMBL/GenBank/DDBJ whole genome shotgun (WGS) entry which is preliminary data.</text>
</comment>
<accession>A0ABV2T8P9</accession>
<reference evidence="1 2" key="1">
    <citation type="submission" date="2024-06" db="EMBL/GenBank/DDBJ databases">
        <title>Chitinophaga defluvii sp. nov., isolated from municipal sewage.</title>
        <authorList>
            <person name="Zhang L."/>
        </authorList>
    </citation>
    <scope>NUCLEOTIDE SEQUENCE [LARGE SCALE GENOMIC DNA]</scope>
    <source>
        <strain evidence="1 2">H8</strain>
    </source>
</reference>
<dbReference type="Proteomes" id="UP001549749">
    <property type="component" value="Unassembled WGS sequence"/>
</dbReference>
<sequence length="74" mass="8881">MEKIKTKPGLTDVVFYFFKMGLGIQHAEAFFYYQEQKKWDVRGRTVRNWKSLAFNWVCSFRKAKPLRNISILCD</sequence>
<dbReference type="EMBL" id="JBEXAC010000002">
    <property type="protein sequence ID" value="MET6999383.1"/>
    <property type="molecule type" value="Genomic_DNA"/>
</dbReference>
<gene>
    <name evidence="1" type="ORF">ABR189_18490</name>
</gene>
<proteinExistence type="predicted"/>
<organism evidence="1 2">
    <name type="scientific">Chitinophaga defluvii</name>
    <dbReference type="NCBI Taxonomy" id="3163343"/>
    <lineage>
        <taxon>Bacteria</taxon>
        <taxon>Pseudomonadati</taxon>
        <taxon>Bacteroidota</taxon>
        <taxon>Chitinophagia</taxon>
        <taxon>Chitinophagales</taxon>
        <taxon>Chitinophagaceae</taxon>
        <taxon>Chitinophaga</taxon>
    </lineage>
</organism>
<protein>
    <submittedName>
        <fullName evidence="1">Uncharacterized protein</fullName>
    </submittedName>
</protein>
<keyword evidence="2" id="KW-1185">Reference proteome</keyword>
<name>A0ABV2T8P9_9BACT</name>